<dbReference type="InterPro" id="IPR005693">
    <property type="entry name" value="Mce"/>
</dbReference>
<organism evidence="4 5">
    <name type="scientific">Haloechinothrix salitolerans</name>
    <dbReference type="NCBI Taxonomy" id="926830"/>
    <lineage>
        <taxon>Bacteria</taxon>
        <taxon>Bacillati</taxon>
        <taxon>Actinomycetota</taxon>
        <taxon>Actinomycetes</taxon>
        <taxon>Pseudonocardiales</taxon>
        <taxon>Pseudonocardiaceae</taxon>
        <taxon>Haloechinothrix</taxon>
    </lineage>
</organism>
<reference evidence="5" key="1">
    <citation type="journal article" date="2019" name="Int. J. Syst. Evol. Microbiol.">
        <title>The Global Catalogue of Microorganisms (GCM) 10K type strain sequencing project: providing services to taxonomists for standard genome sequencing and annotation.</title>
        <authorList>
            <consortium name="The Broad Institute Genomics Platform"/>
            <consortium name="The Broad Institute Genome Sequencing Center for Infectious Disease"/>
            <person name="Wu L."/>
            <person name="Ma J."/>
        </authorList>
    </citation>
    <scope>NUCLEOTIDE SEQUENCE [LARGE SCALE GENOMIC DNA]</scope>
    <source>
        <strain evidence="5">KCTC 32255</strain>
    </source>
</reference>
<dbReference type="InterPro" id="IPR003399">
    <property type="entry name" value="Mce/MlaD"/>
</dbReference>
<dbReference type="Pfam" id="PF02470">
    <property type="entry name" value="MlaD"/>
    <property type="match status" value="1"/>
</dbReference>
<dbReference type="Pfam" id="PF11887">
    <property type="entry name" value="Mce4_CUP1"/>
    <property type="match status" value="1"/>
</dbReference>
<evidence type="ECO:0000259" key="3">
    <source>
        <dbReference type="Pfam" id="PF11887"/>
    </source>
</evidence>
<sequence>MLTWSTRIKLLAFGLIAVVSVVFVGGKYAGLDRLLGPRGYVVTAELTDSGGIFRGSEVTYRGVTVGTVSALRLTDRGVDVELDIDEDAPPIPADTDAVVANRSAVGEQYLDLRPDGPGGPFLANGSVIEAKRIDAPVAPETMLTHVDQLIGSINTRSLNTIVDEAYVAFADSGDDLQLLLDSAHEFTTSARKNMPATRQLLSSARTVLDTQRRHADDLGQFASGLKTISRQFAKSDPDLRAIIDRAPGVANEVSEFIDVSGNDTAMLVANLLTTADVAAPRTDSMKQLMVNFAVIGAFARTVSEDGRGHLGLVFDMFNPPSCTRGYEGTKQRPANDVSEVEPNKDAYCAEPPGSPISVRGAQNAPYRGVPQAVPVPQRRGSGSDDSGAGDGLPGLLGLPGLSSKPAGIADLLGGG</sequence>
<protein>
    <submittedName>
        <fullName evidence="4">MlaD family protein</fullName>
    </submittedName>
</protein>
<comment type="caution">
    <text evidence="4">The sequence shown here is derived from an EMBL/GenBank/DDBJ whole genome shotgun (WGS) entry which is preliminary data.</text>
</comment>
<proteinExistence type="predicted"/>
<dbReference type="NCBIfam" id="TIGR00996">
    <property type="entry name" value="Mtu_fam_mce"/>
    <property type="match status" value="1"/>
</dbReference>
<feature type="compositionally biased region" description="Low complexity" evidence="1">
    <location>
        <begin position="395"/>
        <end position="407"/>
    </location>
</feature>
<accession>A0ABW2BUU7</accession>
<feature type="region of interest" description="Disordered" evidence="1">
    <location>
        <begin position="325"/>
        <end position="415"/>
    </location>
</feature>
<evidence type="ECO:0000313" key="5">
    <source>
        <dbReference type="Proteomes" id="UP001596337"/>
    </source>
</evidence>
<dbReference type="Proteomes" id="UP001596337">
    <property type="component" value="Unassembled WGS sequence"/>
</dbReference>
<dbReference type="PANTHER" id="PTHR33371:SF16">
    <property type="entry name" value="MCE-FAMILY PROTEIN MCE3F"/>
    <property type="match status" value="1"/>
</dbReference>
<dbReference type="PANTHER" id="PTHR33371">
    <property type="entry name" value="INTERMEMBRANE PHOSPHOLIPID TRANSPORT SYSTEM BINDING PROTEIN MLAD-RELATED"/>
    <property type="match status" value="1"/>
</dbReference>
<dbReference type="EMBL" id="JBHSXX010000001">
    <property type="protein sequence ID" value="MFC6866608.1"/>
    <property type="molecule type" value="Genomic_DNA"/>
</dbReference>
<evidence type="ECO:0000259" key="2">
    <source>
        <dbReference type="Pfam" id="PF02470"/>
    </source>
</evidence>
<gene>
    <name evidence="4" type="ORF">ACFQGD_05565</name>
</gene>
<dbReference type="InterPro" id="IPR024516">
    <property type="entry name" value="Mce_C"/>
</dbReference>
<name>A0ABW2BUU7_9PSEU</name>
<evidence type="ECO:0000256" key="1">
    <source>
        <dbReference type="SAM" id="MobiDB-lite"/>
    </source>
</evidence>
<feature type="domain" description="Mammalian cell entry C-terminal" evidence="3">
    <location>
        <begin position="122"/>
        <end position="293"/>
    </location>
</feature>
<dbReference type="InterPro" id="IPR052336">
    <property type="entry name" value="MlaD_Phospholipid_Transporter"/>
</dbReference>
<evidence type="ECO:0000313" key="4">
    <source>
        <dbReference type="EMBL" id="MFC6866608.1"/>
    </source>
</evidence>
<keyword evidence="5" id="KW-1185">Reference proteome</keyword>
<feature type="domain" description="Mce/MlaD" evidence="2">
    <location>
        <begin position="38"/>
        <end position="114"/>
    </location>
</feature>
<dbReference type="RefSeq" id="WP_345395869.1">
    <property type="nucleotide sequence ID" value="NZ_BAABLA010000024.1"/>
</dbReference>